<dbReference type="SMART" id="SM00382">
    <property type="entry name" value="AAA"/>
    <property type="match status" value="1"/>
</dbReference>
<dbReference type="InterPro" id="IPR017871">
    <property type="entry name" value="ABC_transporter-like_CS"/>
</dbReference>
<keyword evidence="11 13" id="KW-1133">Transmembrane helix</keyword>
<reference evidence="17 18" key="1">
    <citation type="journal article" date="2006" name="Proc. Natl. Acad. Sci. U.S.A.">
        <title>Comparative genomics of the lactic acid bacteria.</title>
        <authorList>
            <person name="Makarova K."/>
            <person name="Slesarev A."/>
            <person name="Wolf Y."/>
            <person name="Sorokin A."/>
            <person name="Mirkin B."/>
            <person name="Koonin E."/>
            <person name="Pavlov A."/>
            <person name="Pavlova N."/>
            <person name="Karamychev V."/>
            <person name="Polouchine N."/>
            <person name="Shakhova V."/>
            <person name="Grigoriev I."/>
            <person name="Lou Y."/>
            <person name="Rohksar D."/>
            <person name="Lucas S."/>
            <person name="Huang K."/>
            <person name="Goodstein D.M."/>
            <person name="Hawkins T."/>
            <person name="Plengvidhya V."/>
            <person name="Welker D."/>
            <person name="Hughes J."/>
            <person name="Goh Y."/>
            <person name="Benson A."/>
            <person name="Baldwin K."/>
            <person name="Lee J.H."/>
            <person name="Diaz-Muniz I."/>
            <person name="Dosti B."/>
            <person name="Smeianov V."/>
            <person name="Wechter W."/>
            <person name="Barabote R."/>
            <person name="Lorca G."/>
            <person name="Altermann E."/>
            <person name="Barrangou R."/>
            <person name="Ganesan B."/>
            <person name="Xie Y."/>
            <person name="Rawsthorne H."/>
            <person name="Tamir D."/>
            <person name="Parker C."/>
            <person name="Breidt F."/>
            <person name="Broadbent J."/>
            <person name="Hutkins R."/>
            <person name="O'Sullivan D."/>
            <person name="Steele J."/>
            <person name="Unlu G."/>
            <person name="Saier M."/>
            <person name="Klaenhammer T."/>
            <person name="Richardson P."/>
            <person name="Kozyavkin S."/>
            <person name="Weimer B."/>
            <person name="Mills D."/>
        </authorList>
    </citation>
    <scope>NUCLEOTIDE SEQUENCE [LARGE SCALE GENOMIC DNA]</scope>
    <source>
        <strain evidence="18">ATCC 25745 / CCUG 21536 / LMG 10740 / 183-1w</strain>
    </source>
</reference>
<dbReference type="PROSITE" id="PS50929">
    <property type="entry name" value="ABC_TM1F"/>
    <property type="match status" value="1"/>
</dbReference>
<dbReference type="GO" id="GO:0005886">
    <property type="term" value="C:plasma membrane"/>
    <property type="evidence" value="ECO:0007669"/>
    <property type="project" value="UniProtKB-SubCell"/>
</dbReference>
<evidence type="ECO:0000259" key="16">
    <source>
        <dbReference type="PROSITE" id="PS50990"/>
    </source>
</evidence>
<dbReference type="STRING" id="278197.PEPE_0085"/>
<keyword evidence="10" id="KW-1278">Translocase</keyword>
<dbReference type="PROSITE" id="PS50990">
    <property type="entry name" value="PEPTIDASE_C39"/>
    <property type="match status" value="1"/>
</dbReference>
<evidence type="ECO:0000259" key="15">
    <source>
        <dbReference type="PROSITE" id="PS50929"/>
    </source>
</evidence>
<dbReference type="PROSITE" id="PS00211">
    <property type="entry name" value="ABC_TRANSPORTER_1"/>
    <property type="match status" value="1"/>
</dbReference>
<evidence type="ECO:0000256" key="1">
    <source>
        <dbReference type="ARBA" id="ARBA00004651"/>
    </source>
</evidence>
<dbReference type="GO" id="GO:0016887">
    <property type="term" value="F:ATP hydrolysis activity"/>
    <property type="evidence" value="ECO:0007669"/>
    <property type="project" value="InterPro"/>
</dbReference>
<dbReference type="InterPro" id="IPR005897">
    <property type="entry name" value="Pept_C39_ABC_bacteriocin"/>
</dbReference>
<dbReference type="PROSITE" id="PS50893">
    <property type="entry name" value="ABC_TRANSPORTER_2"/>
    <property type="match status" value="1"/>
</dbReference>
<dbReference type="Pfam" id="PF00005">
    <property type="entry name" value="ABC_tran"/>
    <property type="match status" value="1"/>
</dbReference>
<dbReference type="GeneID" id="33062409"/>
<evidence type="ECO:0000256" key="10">
    <source>
        <dbReference type="ARBA" id="ARBA00022967"/>
    </source>
</evidence>
<dbReference type="InterPro" id="IPR003439">
    <property type="entry name" value="ABC_transporter-like_ATP-bd"/>
</dbReference>
<keyword evidence="4" id="KW-0645">Protease</keyword>
<evidence type="ECO:0000256" key="6">
    <source>
        <dbReference type="ARBA" id="ARBA00022741"/>
    </source>
</evidence>
<dbReference type="Pfam" id="PF03412">
    <property type="entry name" value="Peptidase_C39"/>
    <property type="match status" value="1"/>
</dbReference>
<evidence type="ECO:0000256" key="7">
    <source>
        <dbReference type="ARBA" id="ARBA00022801"/>
    </source>
</evidence>
<dbReference type="SUPFAM" id="SSF90123">
    <property type="entry name" value="ABC transporter transmembrane region"/>
    <property type="match status" value="1"/>
</dbReference>
<dbReference type="GO" id="GO:0043214">
    <property type="term" value="F:ABC-type bacteriocin transporter activity"/>
    <property type="evidence" value="ECO:0007669"/>
    <property type="project" value="InterPro"/>
</dbReference>
<evidence type="ECO:0000256" key="11">
    <source>
        <dbReference type="ARBA" id="ARBA00022989"/>
    </source>
</evidence>
<keyword evidence="3" id="KW-1003">Cell membrane</keyword>
<dbReference type="eggNOG" id="COG2274">
    <property type="taxonomic scope" value="Bacteria"/>
</dbReference>
<dbReference type="Pfam" id="PF00664">
    <property type="entry name" value="ABC_membrane"/>
    <property type="match status" value="1"/>
</dbReference>
<feature type="transmembrane region" description="Helical" evidence="13">
    <location>
        <begin position="280"/>
        <end position="301"/>
    </location>
</feature>
<keyword evidence="9" id="KW-0067">ATP-binding</keyword>
<feature type="domain" description="Peptidase C39" evidence="16">
    <location>
        <begin position="13"/>
        <end position="140"/>
    </location>
</feature>
<feature type="transmembrane region" description="Helical" evidence="13">
    <location>
        <begin position="402"/>
        <end position="421"/>
    </location>
</feature>
<dbReference type="EMBL" id="CP000422">
    <property type="protein sequence ID" value="ABJ67196.1"/>
    <property type="molecule type" value="Genomic_DNA"/>
</dbReference>
<dbReference type="GO" id="GO:0015421">
    <property type="term" value="F:ABC-type oligopeptide transporter activity"/>
    <property type="evidence" value="ECO:0007669"/>
    <property type="project" value="TreeGrafter"/>
</dbReference>
<dbReference type="InterPro" id="IPR003593">
    <property type="entry name" value="AAA+_ATPase"/>
</dbReference>
<dbReference type="CDD" id="cd02418">
    <property type="entry name" value="Peptidase_C39B"/>
    <property type="match status" value="1"/>
</dbReference>
<feature type="transmembrane region" description="Helical" evidence="13">
    <location>
        <begin position="207"/>
        <end position="236"/>
    </location>
</feature>
<comment type="subcellular location">
    <subcellularLocation>
        <location evidence="1">Cell membrane</location>
        <topology evidence="1">Multi-pass membrane protein</topology>
    </subcellularLocation>
</comment>
<dbReference type="Gene3D" id="3.90.70.10">
    <property type="entry name" value="Cysteine proteinases"/>
    <property type="match status" value="1"/>
</dbReference>
<evidence type="ECO:0000256" key="9">
    <source>
        <dbReference type="ARBA" id="ARBA00022840"/>
    </source>
</evidence>
<evidence type="ECO:0000256" key="2">
    <source>
        <dbReference type="ARBA" id="ARBA00022448"/>
    </source>
</evidence>
<evidence type="ECO:0000256" key="4">
    <source>
        <dbReference type="ARBA" id="ARBA00022670"/>
    </source>
</evidence>
<dbReference type="OrthoDB" id="9762778at2"/>
<dbReference type="KEGG" id="ppe:PEPE_0085"/>
<evidence type="ECO:0000259" key="14">
    <source>
        <dbReference type="PROSITE" id="PS50893"/>
    </source>
</evidence>
<protein>
    <submittedName>
        <fullName evidence="17">Bacteriocin-processing peptidase, Cysteine peptidase, MEROPS family C39</fullName>
    </submittedName>
</protein>
<dbReference type="Gene3D" id="1.20.1560.10">
    <property type="entry name" value="ABC transporter type 1, transmembrane domain"/>
    <property type="match status" value="1"/>
</dbReference>
<keyword evidence="5 13" id="KW-0812">Transmembrane</keyword>
<gene>
    <name evidence="17" type="ordered locus">PEPE_0085</name>
</gene>
<keyword evidence="2" id="KW-0813">Transport</keyword>
<feature type="domain" description="ABC transmembrane type-1" evidence="15">
    <location>
        <begin position="172"/>
        <end position="452"/>
    </location>
</feature>
<evidence type="ECO:0000256" key="5">
    <source>
        <dbReference type="ARBA" id="ARBA00022692"/>
    </source>
</evidence>
<name>Q03HX6_PEDPA</name>
<evidence type="ECO:0000313" key="17">
    <source>
        <dbReference type="EMBL" id="ABJ67196.1"/>
    </source>
</evidence>
<dbReference type="InterPro" id="IPR011527">
    <property type="entry name" value="ABC1_TM_dom"/>
</dbReference>
<keyword evidence="6" id="KW-0547">Nucleotide-binding</keyword>
<dbReference type="InterPro" id="IPR027417">
    <property type="entry name" value="P-loop_NTPase"/>
</dbReference>
<dbReference type="MEROPS" id="C39.001"/>
<dbReference type="InterPro" id="IPR036640">
    <property type="entry name" value="ABC1_TM_sf"/>
</dbReference>
<feature type="transmembrane region" description="Helical" evidence="13">
    <location>
        <begin position="169"/>
        <end position="195"/>
    </location>
</feature>
<evidence type="ECO:0000313" key="18">
    <source>
        <dbReference type="Proteomes" id="UP000000773"/>
    </source>
</evidence>
<evidence type="ECO:0000256" key="13">
    <source>
        <dbReference type="SAM" id="Phobius"/>
    </source>
</evidence>
<dbReference type="GO" id="GO:0008234">
    <property type="term" value="F:cysteine-type peptidase activity"/>
    <property type="evidence" value="ECO:0007669"/>
    <property type="project" value="UniProtKB-KW"/>
</dbReference>
<evidence type="ECO:0000256" key="8">
    <source>
        <dbReference type="ARBA" id="ARBA00022807"/>
    </source>
</evidence>
<dbReference type="InterPro" id="IPR005074">
    <property type="entry name" value="Peptidase_C39"/>
</dbReference>
<keyword evidence="8" id="KW-0788">Thiol protease</keyword>
<dbReference type="RefSeq" id="WP_011672825.1">
    <property type="nucleotide sequence ID" value="NC_008525.1"/>
</dbReference>
<accession>Q03HX6</accession>
<proteinExistence type="predicted"/>
<evidence type="ECO:0000256" key="3">
    <source>
        <dbReference type="ARBA" id="ARBA00022475"/>
    </source>
</evidence>
<keyword evidence="7" id="KW-0378">Hydrolase</keyword>
<evidence type="ECO:0000256" key="12">
    <source>
        <dbReference type="ARBA" id="ARBA00023136"/>
    </source>
</evidence>
<dbReference type="SUPFAM" id="SSF52540">
    <property type="entry name" value="P-loop containing nucleoside triphosphate hydrolases"/>
    <property type="match status" value="1"/>
</dbReference>
<sequence>MRSQKWQKFYTAQVDENDCGVAALNMVLKYYGSNYTLAHLRNLAKTTNDGTTALGIVEAAKHLNLNAEAVRTDIDFFSDFQITFPVIVHVLKDNYLPHYYVVYQVTKTSLIIGDPDPTVNTTTISKARFIKEWTKIAIMITPNIKYKPTKEPRHTLINLVPLLIKQKKLISLIISAAFLTTLISIAGTYFFQLIIDTYLPQMLTNTLTLVAIGLIAAYLFQAAISYIQSLLTIILGQRLMVDIILKYVHHLFNLPMAFFATRHVGEITSRFSDASKIIDALGNIMMTLFLDMWILIAVGAFLAYKNIILFLISLIVIPIYIIIVWIFKKTFHRLNQATMESSAIVNSAIIESLSGIETIKALTGESATKKRIDVLFCDLLRKNLAYQKADQGQQAIKMATKLILTVVILWIGTIFVMQHQLSLGQLLTYNALLLYFLTPLENIINLQSKLQSARVANNRLNEIYLVQSEFSKPRMINESYQLNGDITVNNVNFKYGYSSNTLKNISLTIHRNQKVTIVGMSGSGKTTLAKLLIGFYEIQEQCGNIQINQHNINDISRKVLRQYINYIPQEPFIFSGTVLDNLLLGSRPNLTQETIDQACSFAEIKADIEKLSQGYYTKLSESGSDLSGGQKQRLSIARALLSPAKCLIFDESTSSLDTITEHKIISNLMDMKGKTIIFIAHRLNIAAQTDKVIVLDKGTVVEQGSHQQLLNLNGYYTRLINRQG</sequence>
<dbReference type="PANTHER" id="PTHR43394:SF1">
    <property type="entry name" value="ATP-BINDING CASSETTE SUB-FAMILY B MEMBER 10, MITOCHONDRIAL"/>
    <property type="match status" value="1"/>
</dbReference>
<dbReference type="HOGENOM" id="CLU_000604_84_3_9"/>
<dbReference type="GO" id="GO:0006508">
    <property type="term" value="P:proteolysis"/>
    <property type="evidence" value="ECO:0007669"/>
    <property type="project" value="UniProtKB-KW"/>
</dbReference>
<dbReference type="AlphaFoldDB" id="Q03HX6"/>
<dbReference type="Proteomes" id="UP000000773">
    <property type="component" value="Chromosome"/>
</dbReference>
<feature type="transmembrane region" description="Helical" evidence="13">
    <location>
        <begin position="307"/>
        <end position="327"/>
    </location>
</feature>
<dbReference type="FunFam" id="3.40.50.300:FF:000221">
    <property type="entry name" value="Multidrug ABC transporter ATP-binding protein"/>
    <property type="match status" value="1"/>
</dbReference>
<dbReference type="CDD" id="cd18570">
    <property type="entry name" value="ABC_6TM_PCAT1_LagD_like"/>
    <property type="match status" value="1"/>
</dbReference>
<organism evidence="17 18">
    <name type="scientific">Pediococcus pentosaceus (strain ATCC 25745 / CCUG 21536 / LMG 10740 / 183-1w)</name>
    <dbReference type="NCBI Taxonomy" id="278197"/>
    <lineage>
        <taxon>Bacteria</taxon>
        <taxon>Bacillati</taxon>
        <taxon>Bacillota</taxon>
        <taxon>Bacilli</taxon>
        <taxon>Lactobacillales</taxon>
        <taxon>Lactobacillaceae</taxon>
        <taxon>Pediococcus</taxon>
    </lineage>
</organism>
<dbReference type="PANTHER" id="PTHR43394">
    <property type="entry name" value="ATP-DEPENDENT PERMEASE MDL1, MITOCHONDRIAL"/>
    <property type="match status" value="1"/>
</dbReference>
<dbReference type="Gene3D" id="3.40.50.300">
    <property type="entry name" value="P-loop containing nucleotide triphosphate hydrolases"/>
    <property type="match status" value="1"/>
</dbReference>
<feature type="domain" description="ABC transporter" evidence="14">
    <location>
        <begin position="486"/>
        <end position="722"/>
    </location>
</feature>
<dbReference type="InterPro" id="IPR039421">
    <property type="entry name" value="Type_1_exporter"/>
</dbReference>
<keyword evidence="12 13" id="KW-0472">Membrane</keyword>
<dbReference type="NCBIfam" id="TIGR01193">
    <property type="entry name" value="bacteriocin_ABC"/>
    <property type="match status" value="1"/>
</dbReference>
<dbReference type="GO" id="GO:0005524">
    <property type="term" value="F:ATP binding"/>
    <property type="evidence" value="ECO:0007669"/>
    <property type="project" value="UniProtKB-KW"/>
</dbReference>